<dbReference type="Proteomes" id="UP000198481">
    <property type="component" value="Chromosome I"/>
</dbReference>
<dbReference type="EMBL" id="LT629762">
    <property type="protein sequence ID" value="SDR96571.1"/>
    <property type="molecule type" value="Genomic_DNA"/>
</dbReference>
<feature type="transmembrane region" description="Helical" evidence="1">
    <location>
        <begin position="158"/>
        <end position="183"/>
    </location>
</feature>
<dbReference type="AlphaFoldDB" id="A0A1H1NC22"/>
<feature type="transmembrane region" description="Helical" evidence="1">
    <location>
        <begin position="24"/>
        <end position="45"/>
    </location>
</feature>
<evidence type="ECO:0008006" key="4">
    <source>
        <dbReference type="Google" id="ProtNLM"/>
    </source>
</evidence>
<keyword evidence="1" id="KW-0812">Transmembrane</keyword>
<evidence type="ECO:0000313" key="3">
    <source>
        <dbReference type="Proteomes" id="UP000198481"/>
    </source>
</evidence>
<evidence type="ECO:0000256" key="1">
    <source>
        <dbReference type="SAM" id="Phobius"/>
    </source>
</evidence>
<gene>
    <name evidence="2" type="ORF">SAMN05216222_0401</name>
</gene>
<reference evidence="2 3" key="1">
    <citation type="submission" date="2016-10" db="EMBL/GenBank/DDBJ databases">
        <authorList>
            <person name="de Groot N.N."/>
        </authorList>
    </citation>
    <scope>NUCLEOTIDE SEQUENCE [LARGE SCALE GENOMIC DNA]</scope>
    <source>
        <strain evidence="2 3">LMG 26867</strain>
    </source>
</reference>
<protein>
    <recommendedName>
        <fullName evidence="4">SMODS and SLOG-associating 2TM effector domain-containing protein</fullName>
    </recommendedName>
</protein>
<feature type="transmembrane region" description="Helical" evidence="1">
    <location>
        <begin position="57"/>
        <end position="78"/>
    </location>
</feature>
<dbReference type="RefSeq" id="WP_092270114.1">
    <property type="nucleotide sequence ID" value="NZ_LT629762.1"/>
</dbReference>
<organism evidence="2 3">
    <name type="scientific">Pseudomonas prosekii</name>
    <dbReference type="NCBI Taxonomy" id="1148509"/>
    <lineage>
        <taxon>Bacteria</taxon>
        <taxon>Pseudomonadati</taxon>
        <taxon>Pseudomonadota</taxon>
        <taxon>Gammaproteobacteria</taxon>
        <taxon>Pseudomonadales</taxon>
        <taxon>Pseudomonadaceae</taxon>
        <taxon>Pseudomonas</taxon>
    </lineage>
</organism>
<keyword evidence="1" id="KW-0472">Membrane</keyword>
<sequence length="260" mass="29593">MSNNDIGATYEKMYLHEEEIKNSLAIKTQVIFTAIFALVSTTIYLARFLDFSSRPDIALAISLMITLVVTTAMISTYFNFKAFSGSEFKRMPYAAKVKDYYDEQIQYNIELDRYNAKVTQHERISLIDPTKETENFISNTYVSCSTHNALANEKRSRWLFQAIVAFLLACIPLAFASLLFVLFDMDTSSPRKNFATKDAYVGGEIASLKNHLLNITKNGDIAELERRIQIIESGLSERSTIDSNLIEHVNIVIKNLRESH</sequence>
<proteinExistence type="predicted"/>
<accession>A0A1H1NC22</accession>
<evidence type="ECO:0000313" key="2">
    <source>
        <dbReference type="EMBL" id="SDR96571.1"/>
    </source>
</evidence>
<keyword evidence="1" id="KW-1133">Transmembrane helix</keyword>
<name>A0A1H1NC22_9PSED</name>